<dbReference type="GO" id="GO:0000977">
    <property type="term" value="F:RNA polymerase II transcription regulatory region sequence-specific DNA binding"/>
    <property type="evidence" value="ECO:0007669"/>
    <property type="project" value="TreeGrafter"/>
</dbReference>
<dbReference type="GO" id="GO:0008270">
    <property type="term" value="F:zinc ion binding"/>
    <property type="evidence" value="ECO:0007669"/>
    <property type="project" value="UniProtKB-KW"/>
</dbReference>
<keyword evidence="9" id="KW-0238">DNA-binding</keyword>
<evidence type="ECO:0000256" key="9">
    <source>
        <dbReference type="ARBA" id="ARBA00023125"/>
    </source>
</evidence>
<dbReference type="EMBL" id="BPLQ01009638">
    <property type="protein sequence ID" value="GIY45570.1"/>
    <property type="molecule type" value="Genomic_DNA"/>
</dbReference>
<comment type="subcellular location">
    <subcellularLocation>
        <location evidence="2">Nucleus</location>
    </subcellularLocation>
</comment>
<keyword evidence="10" id="KW-0804">Transcription</keyword>
<evidence type="ECO:0000256" key="2">
    <source>
        <dbReference type="ARBA" id="ARBA00004123"/>
    </source>
</evidence>
<gene>
    <name evidence="14" type="ORF">CDAR_503711</name>
</gene>
<dbReference type="SUPFAM" id="SSF57667">
    <property type="entry name" value="beta-beta-alpha zinc fingers"/>
    <property type="match status" value="3"/>
</dbReference>
<dbReference type="Pfam" id="PF00096">
    <property type="entry name" value="zf-C2H2"/>
    <property type="match status" value="4"/>
</dbReference>
<feature type="domain" description="C2H2-type" evidence="13">
    <location>
        <begin position="295"/>
        <end position="322"/>
    </location>
</feature>
<keyword evidence="7" id="KW-0862">Zinc</keyword>
<feature type="domain" description="C2H2-type" evidence="13">
    <location>
        <begin position="351"/>
        <end position="378"/>
    </location>
</feature>
<evidence type="ECO:0000256" key="3">
    <source>
        <dbReference type="ARBA" id="ARBA00006991"/>
    </source>
</evidence>
<evidence type="ECO:0000313" key="14">
    <source>
        <dbReference type="EMBL" id="GIY45570.1"/>
    </source>
</evidence>
<evidence type="ECO:0000259" key="13">
    <source>
        <dbReference type="PROSITE" id="PS50157"/>
    </source>
</evidence>
<dbReference type="GO" id="GO:0005634">
    <property type="term" value="C:nucleus"/>
    <property type="evidence" value="ECO:0007669"/>
    <property type="project" value="UniProtKB-SubCell"/>
</dbReference>
<comment type="caution">
    <text evidence="14">The sequence shown here is derived from an EMBL/GenBank/DDBJ whole genome shotgun (WGS) entry which is preliminary data.</text>
</comment>
<evidence type="ECO:0000256" key="7">
    <source>
        <dbReference type="ARBA" id="ARBA00022833"/>
    </source>
</evidence>
<feature type="domain" description="C2H2-type" evidence="13">
    <location>
        <begin position="379"/>
        <end position="402"/>
    </location>
</feature>
<comment type="function">
    <text evidence="1">May be involved in transcriptional regulation.</text>
</comment>
<dbReference type="FunFam" id="3.30.160.60:FF:000709">
    <property type="entry name" value="GDNF-inducible zinc finger protein 1"/>
    <property type="match status" value="1"/>
</dbReference>
<dbReference type="FunFam" id="3.30.160.60:FF:000097">
    <property type="entry name" value="Zinc finger protein"/>
    <property type="match status" value="1"/>
</dbReference>
<dbReference type="GO" id="GO:0045892">
    <property type="term" value="P:negative regulation of DNA-templated transcription"/>
    <property type="evidence" value="ECO:0007669"/>
    <property type="project" value="UniProtKB-ARBA"/>
</dbReference>
<keyword evidence="11" id="KW-0539">Nucleus</keyword>
<keyword evidence="4" id="KW-0479">Metal-binding</keyword>
<dbReference type="AlphaFoldDB" id="A0AAV4TH00"/>
<dbReference type="PROSITE" id="PS50157">
    <property type="entry name" value="ZINC_FINGER_C2H2_2"/>
    <property type="match status" value="5"/>
</dbReference>
<organism evidence="14 15">
    <name type="scientific">Caerostris darwini</name>
    <dbReference type="NCBI Taxonomy" id="1538125"/>
    <lineage>
        <taxon>Eukaryota</taxon>
        <taxon>Metazoa</taxon>
        <taxon>Ecdysozoa</taxon>
        <taxon>Arthropoda</taxon>
        <taxon>Chelicerata</taxon>
        <taxon>Arachnida</taxon>
        <taxon>Araneae</taxon>
        <taxon>Araneomorphae</taxon>
        <taxon>Entelegynae</taxon>
        <taxon>Araneoidea</taxon>
        <taxon>Araneidae</taxon>
        <taxon>Caerostris</taxon>
    </lineage>
</organism>
<dbReference type="InterPro" id="IPR036236">
    <property type="entry name" value="Znf_C2H2_sf"/>
</dbReference>
<reference evidence="14 15" key="1">
    <citation type="submission" date="2021-06" db="EMBL/GenBank/DDBJ databases">
        <title>Caerostris darwini draft genome.</title>
        <authorList>
            <person name="Kono N."/>
            <person name="Arakawa K."/>
        </authorList>
    </citation>
    <scope>NUCLEOTIDE SEQUENCE [LARGE SCALE GENOMIC DNA]</scope>
</reference>
<evidence type="ECO:0000313" key="15">
    <source>
        <dbReference type="Proteomes" id="UP001054837"/>
    </source>
</evidence>
<dbReference type="Proteomes" id="UP001054837">
    <property type="component" value="Unassembled WGS sequence"/>
</dbReference>
<name>A0AAV4TH00_9ARAC</name>
<dbReference type="FunFam" id="3.30.160.60:FF:000450">
    <property type="entry name" value="PR domain zinc finger protein 14"/>
    <property type="match status" value="1"/>
</dbReference>
<dbReference type="GO" id="GO:0000981">
    <property type="term" value="F:DNA-binding transcription factor activity, RNA polymerase II-specific"/>
    <property type="evidence" value="ECO:0007669"/>
    <property type="project" value="TreeGrafter"/>
</dbReference>
<protein>
    <recommendedName>
        <fullName evidence="13">C2H2-type domain-containing protein</fullName>
    </recommendedName>
</protein>
<sequence>MAIWNCEFCNAYVTDFEVHYCRNFGNQHRQSSATLPRSSSANLVQDIDSRSALAMNCDEGRSVMGQINYSAQQSVLSDIHLRTSCEETATAEIPSKYRNANQNQYNPDISDYLFPNMAHGEETPSKTTPLTDADQHNPMHVAEPCILPGFQEAFGQRNTLINQLAKLPSASSHMECSESFLRDETSTQFICDFHEGVNASTNLISQHYERSSEIPILVDQNEQYNPMDSVPPTDASVPIHSSNCPKEFLPEDHGEPRELSRSVVRPHACSYCDRTFSRRSHLTVHIRTHTGDKPYACKTCNKRFTKSFNLTRHIRTHTGDKPFECKTCNKRFRQSSNLNKHMRLHSGKTPYACTVYDKCFADSSSLTRLTRTHTGEKPECSESFADSSNLKRHMFRHAGEERSKCDFCGAEFASEDLLAAHKCKKNK</sequence>
<dbReference type="InterPro" id="IPR013087">
    <property type="entry name" value="Znf_C2H2_type"/>
</dbReference>
<keyword evidence="5" id="KW-0677">Repeat</keyword>
<keyword evidence="8" id="KW-0805">Transcription regulation</keyword>
<evidence type="ECO:0000256" key="4">
    <source>
        <dbReference type="ARBA" id="ARBA00022723"/>
    </source>
</evidence>
<dbReference type="SMART" id="SM00355">
    <property type="entry name" value="ZnF_C2H2"/>
    <property type="match status" value="5"/>
</dbReference>
<keyword evidence="6 12" id="KW-0863">Zinc-finger</keyword>
<accession>A0AAV4TH00</accession>
<dbReference type="PANTHER" id="PTHR14196:SF12">
    <property type="entry name" value="ZINC FINGER PROTEIN 208-LIKE"/>
    <property type="match status" value="1"/>
</dbReference>
<dbReference type="InterPro" id="IPR050717">
    <property type="entry name" value="C2H2-ZF_Transcription_Reg"/>
</dbReference>
<evidence type="ECO:0000256" key="10">
    <source>
        <dbReference type="ARBA" id="ARBA00023163"/>
    </source>
</evidence>
<evidence type="ECO:0000256" key="11">
    <source>
        <dbReference type="ARBA" id="ARBA00023242"/>
    </source>
</evidence>
<dbReference type="PANTHER" id="PTHR14196">
    <property type="entry name" value="ODD-SKIPPED - RELATED"/>
    <property type="match status" value="1"/>
</dbReference>
<evidence type="ECO:0000256" key="6">
    <source>
        <dbReference type="ARBA" id="ARBA00022771"/>
    </source>
</evidence>
<feature type="domain" description="C2H2-type" evidence="13">
    <location>
        <begin position="267"/>
        <end position="294"/>
    </location>
</feature>
<comment type="similarity">
    <text evidence="3">Belongs to the krueppel C2H2-type zinc-finger protein family.</text>
</comment>
<proteinExistence type="inferred from homology"/>
<evidence type="ECO:0000256" key="5">
    <source>
        <dbReference type="ARBA" id="ARBA00022737"/>
    </source>
</evidence>
<feature type="domain" description="C2H2-type" evidence="13">
    <location>
        <begin position="323"/>
        <end position="350"/>
    </location>
</feature>
<dbReference type="Gene3D" id="3.30.160.60">
    <property type="entry name" value="Classic Zinc Finger"/>
    <property type="match status" value="5"/>
</dbReference>
<evidence type="ECO:0000256" key="8">
    <source>
        <dbReference type="ARBA" id="ARBA00023015"/>
    </source>
</evidence>
<keyword evidence="15" id="KW-1185">Reference proteome</keyword>
<evidence type="ECO:0000256" key="12">
    <source>
        <dbReference type="PROSITE-ProRule" id="PRU00042"/>
    </source>
</evidence>
<evidence type="ECO:0000256" key="1">
    <source>
        <dbReference type="ARBA" id="ARBA00003767"/>
    </source>
</evidence>
<dbReference type="PROSITE" id="PS00028">
    <property type="entry name" value="ZINC_FINGER_C2H2_1"/>
    <property type="match status" value="3"/>
</dbReference>